<dbReference type="InterPro" id="IPR029058">
    <property type="entry name" value="AB_hydrolase_fold"/>
</dbReference>
<sequence>MPRTIEQLAADYLGRIRTVQPCGPYRLLGWSFGGLVAHAIAVQLEREGQQVELLTILDVSPVAGEIDGTQTEDRADGKLEFEVAVAELIDDLSLPEETIARVTATVRHSGRMRNRFTPGRFGGDLLLYTAARTHWPPSGARTSAAALRPTRSPPHISG</sequence>
<dbReference type="SUPFAM" id="SSF53474">
    <property type="entry name" value="alpha/beta-Hydrolases"/>
    <property type="match status" value="1"/>
</dbReference>
<gene>
    <name evidence="3" type="ORF">GCM10010357_69680</name>
</gene>
<evidence type="ECO:0000256" key="1">
    <source>
        <dbReference type="SAM" id="MobiDB-lite"/>
    </source>
</evidence>
<keyword evidence="4" id="KW-1185">Reference proteome</keyword>
<dbReference type="InterPro" id="IPR001031">
    <property type="entry name" value="Thioesterase"/>
</dbReference>
<feature type="region of interest" description="Disordered" evidence="1">
    <location>
        <begin position="137"/>
        <end position="158"/>
    </location>
</feature>
<evidence type="ECO:0000313" key="4">
    <source>
        <dbReference type="Proteomes" id="UP001500879"/>
    </source>
</evidence>
<protein>
    <recommendedName>
        <fullName evidence="2">Thioesterase domain-containing protein</fullName>
    </recommendedName>
</protein>
<organism evidence="3 4">
    <name type="scientific">Streptomyces luteireticuli</name>
    <dbReference type="NCBI Taxonomy" id="173858"/>
    <lineage>
        <taxon>Bacteria</taxon>
        <taxon>Bacillati</taxon>
        <taxon>Actinomycetota</taxon>
        <taxon>Actinomycetes</taxon>
        <taxon>Kitasatosporales</taxon>
        <taxon>Streptomycetaceae</taxon>
        <taxon>Streptomyces</taxon>
    </lineage>
</organism>
<name>A0ABN0Z8F9_9ACTN</name>
<dbReference type="Gene3D" id="3.40.50.1820">
    <property type="entry name" value="alpha/beta hydrolase"/>
    <property type="match status" value="1"/>
</dbReference>
<dbReference type="Pfam" id="PF00975">
    <property type="entry name" value="Thioesterase"/>
    <property type="match status" value="1"/>
</dbReference>
<feature type="domain" description="Thioesterase" evidence="2">
    <location>
        <begin position="3"/>
        <end position="92"/>
    </location>
</feature>
<evidence type="ECO:0000259" key="2">
    <source>
        <dbReference type="Pfam" id="PF00975"/>
    </source>
</evidence>
<reference evidence="3 4" key="1">
    <citation type="journal article" date="2019" name="Int. J. Syst. Evol. Microbiol.">
        <title>The Global Catalogue of Microorganisms (GCM) 10K type strain sequencing project: providing services to taxonomists for standard genome sequencing and annotation.</title>
        <authorList>
            <consortium name="The Broad Institute Genomics Platform"/>
            <consortium name="The Broad Institute Genome Sequencing Center for Infectious Disease"/>
            <person name="Wu L."/>
            <person name="Ma J."/>
        </authorList>
    </citation>
    <scope>NUCLEOTIDE SEQUENCE [LARGE SCALE GENOMIC DNA]</scope>
    <source>
        <strain evidence="3 4">JCM 4788</strain>
    </source>
</reference>
<dbReference type="EMBL" id="BAAABX010000091">
    <property type="protein sequence ID" value="GAA0438330.1"/>
    <property type="molecule type" value="Genomic_DNA"/>
</dbReference>
<comment type="caution">
    <text evidence="3">The sequence shown here is derived from an EMBL/GenBank/DDBJ whole genome shotgun (WGS) entry which is preliminary data.</text>
</comment>
<accession>A0ABN0Z8F9</accession>
<evidence type="ECO:0000313" key="3">
    <source>
        <dbReference type="EMBL" id="GAA0438330.1"/>
    </source>
</evidence>
<proteinExistence type="predicted"/>
<dbReference type="Proteomes" id="UP001500879">
    <property type="component" value="Unassembled WGS sequence"/>
</dbReference>